<proteinExistence type="predicted"/>
<accession>A0A2S4VIW5</accession>
<feature type="compositionally biased region" description="Polar residues" evidence="1">
    <location>
        <begin position="14"/>
        <end position="23"/>
    </location>
</feature>
<dbReference type="EMBL" id="PKSL01000055">
    <property type="protein sequence ID" value="POW09429.1"/>
    <property type="molecule type" value="Genomic_DNA"/>
</dbReference>
<feature type="compositionally biased region" description="Basic and acidic residues" evidence="1">
    <location>
        <begin position="70"/>
        <end position="82"/>
    </location>
</feature>
<comment type="caution">
    <text evidence="2">The sequence shown here is derived from an EMBL/GenBank/DDBJ whole genome shotgun (WGS) entry which is preliminary data.</text>
</comment>
<evidence type="ECO:0000313" key="3">
    <source>
        <dbReference type="Proteomes" id="UP000239156"/>
    </source>
</evidence>
<protein>
    <submittedName>
        <fullName evidence="2">Uncharacterized protein</fullName>
    </submittedName>
</protein>
<feature type="region of interest" description="Disordered" evidence="1">
    <location>
        <begin position="1"/>
        <end position="84"/>
    </location>
</feature>
<dbReference type="Proteomes" id="UP000239156">
    <property type="component" value="Unassembled WGS sequence"/>
</dbReference>
<feature type="compositionally biased region" description="Polar residues" evidence="1">
    <location>
        <begin position="31"/>
        <end position="64"/>
    </location>
</feature>
<reference evidence="2" key="1">
    <citation type="submission" date="2017-12" db="EMBL/GenBank/DDBJ databases">
        <title>Gene loss provides genomic basis for host adaptation in cereal stripe rust fungi.</title>
        <authorList>
            <person name="Xia C."/>
        </authorList>
    </citation>
    <scope>NUCLEOTIDE SEQUENCE [LARGE SCALE GENOMIC DNA]</scope>
    <source>
        <strain evidence="2">93-210</strain>
    </source>
</reference>
<organism evidence="2 3">
    <name type="scientific">Puccinia striiformis</name>
    <dbReference type="NCBI Taxonomy" id="27350"/>
    <lineage>
        <taxon>Eukaryota</taxon>
        <taxon>Fungi</taxon>
        <taxon>Dikarya</taxon>
        <taxon>Basidiomycota</taxon>
        <taxon>Pucciniomycotina</taxon>
        <taxon>Pucciniomycetes</taxon>
        <taxon>Pucciniales</taxon>
        <taxon>Pucciniaceae</taxon>
        <taxon>Puccinia</taxon>
    </lineage>
</organism>
<keyword evidence="3" id="KW-1185">Reference proteome</keyword>
<name>A0A2S4VIW5_9BASI</name>
<dbReference type="AlphaFoldDB" id="A0A2S4VIW5"/>
<sequence>MQLKSNIKIEAQNFGHSFQQKDASAQKALPDTNNNVGQQNKAASKLYQSVTNTAETNDSTTDHSTGPPADDPKDPNAAERNKAPLLQELNDALGIKGLLVLTRHHRKPQFFQGGSLLSDQYLCELIEDGNPMRKFAAWTAGQKTTESENSQQAAAQPGKAV</sequence>
<feature type="region of interest" description="Disordered" evidence="1">
    <location>
        <begin position="141"/>
        <end position="161"/>
    </location>
</feature>
<evidence type="ECO:0000313" key="2">
    <source>
        <dbReference type="EMBL" id="POW09429.1"/>
    </source>
</evidence>
<dbReference type="VEuPathDB" id="FungiDB:PSTT_06867"/>
<feature type="compositionally biased region" description="Polar residues" evidence="1">
    <location>
        <begin position="141"/>
        <end position="154"/>
    </location>
</feature>
<dbReference type="VEuPathDB" id="FungiDB:PSHT_07913"/>
<gene>
    <name evidence="2" type="ORF">PSTT_06867</name>
</gene>
<evidence type="ECO:0000256" key="1">
    <source>
        <dbReference type="SAM" id="MobiDB-lite"/>
    </source>
</evidence>